<evidence type="ECO:0000256" key="1">
    <source>
        <dbReference type="SAM" id="MobiDB-lite"/>
    </source>
</evidence>
<comment type="caution">
    <text evidence="2">The sequence shown here is derived from an EMBL/GenBank/DDBJ whole genome shotgun (WGS) entry which is preliminary data.</text>
</comment>
<sequence>AFAAGSPLFLLPPTSPAYNQEPLESSAASSARAPRGQCDFVDTVEAGQGLIRSPGHDGGTIARAANRAEDVGYDLTVTQMMRIHTLKARARIDTVEDTSSSC</sequence>
<name>A0A699RFF9_TANCI</name>
<dbReference type="EMBL" id="BKCJ011103032">
    <property type="protein sequence ID" value="GFC86029.1"/>
    <property type="molecule type" value="Genomic_DNA"/>
</dbReference>
<protein>
    <submittedName>
        <fullName evidence="2">Uncharacterized protein</fullName>
    </submittedName>
</protein>
<gene>
    <name evidence="2" type="ORF">Tci_857999</name>
</gene>
<organism evidence="2">
    <name type="scientific">Tanacetum cinerariifolium</name>
    <name type="common">Dalmatian daisy</name>
    <name type="synonym">Chrysanthemum cinerariifolium</name>
    <dbReference type="NCBI Taxonomy" id="118510"/>
    <lineage>
        <taxon>Eukaryota</taxon>
        <taxon>Viridiplantae</taxon>
        <taxon>Streptophyta</taxon>
        <taxon>Embryophyta</taxon>
        <taxon>Tracheophyta</taxon>
        <taxon>Spermatophyta</taxon>
        <taxon>Magnoliopsida</taxon>
        <taxon>eudicotyledons</taxon>
        <taxon>Gunneridae</taxon>
        <taxon>Pentapetalae</taxon>
        <taxon>asterids</taxon>
        <taxon>campanulids</taxon>
        <taxon>Asterales</taxon>
        <taxon>Asteraceae</taxon>
        <taxon>Asteroideae</taxon>
        <taxon>Anthemideae</taxon>
        <taxon>Anthemidinae</taxon>
        <taxon>Tanacetum</taxon>
    </lineage>
</organism>
<dbReference type="AlphaFoldDB" id="A0A699RFF9"/>
<accession>A0A699RFF9</accession>
<reference evidence="2" key="1">
    <citation type="journal article" date="2019" name="Sci. Rep.">
        <title>Draft genome of Tanacetum cinerariifolium, the natural source of mosquito coil.</title>
        <authorList>
            <person name="Yamashiro T."/>
            <person name="Shiraishi A."/>
            <person name="Satake H."/>
            <person name="Nakayama K."/>
        </authorList>
    </citation>
    <scope>NUCLEOTIDE SEQUENCE</scope>
</reference>
<feature type="region of interest" description="Disordered" evidence="1">
    <location>
        <begin position="1"/>
        <end position="35"/>
    </location>
</feature>
<feature type="non-terminal residue" evidence="2">
    <location>
        <position position="1"/>
    </location>
</feature>
<proteinExistence type="predicted"/>
<evidence type="ECO:0000313" key="2">
    <source>
        <dbReference type="EMBL" id="GFC86029.1"/>
    </source>
</evidence>